<evidence type="ECO:0000256" key="4">
    <source>
        <dbReference type="ARBA" id="ARBA00023163"/>
    </source>
</evidence>
<dbReference type="RefSeq" id="WP_285667663.1">
    <property type="nucleotide sequence ID" value="NZ_BSTX01000009.1"/>
</dbReference>
<dbReference type="GO" id="GO:0003677">
    <property type="term" value="F:DNA binding"/>
    <property type="evidence" value="ECO:0007669"/>
    <property type="project" value="UniProtKB-KW"/>
</dbReference>
<dbReference type="SUPFAM" id="SSF46785">
    <property type="entry name" value="Winged helix' DNA-binding domain"/>
    <property type="match status" value="1"/>
</dbReference>
<evidence type="ECO:0000256" key="2">
    <source>
        <dbReference type="ARBA" id="ARBA00023015"/>
    </source>
</evidence>
<dbReference type="InterPro" id="IPR036390">
    <property type="entry name" value="WH_DNA-bd_sf"/>
</dbReference>
<evidence type="ECO:0000313" key="7">
    <source>
        <dbReference type="Proteomes" id="UP001165079"/>
    </source>
</evidence>
<name>A0A9W6SUB3_9ACTN</name>
<dbReference type="Pfam" id="PF03466">
    <property type="entry name" value="LysR_substrate"/>
    <property type="match status" value="1"/>
</dbReference>
<gene>
    <name evidence="6" type="ORF">Afil01_68870</name>
</gene>
<evidence type="ECO:0000313" key="6">
    <source>
        <dbReference type="EMBL" id="GLZ82080.1"/>
    </source>
</evidence>
<keyword evidence="2" id="KW-0805">Transcription regulation</keyword>
<dbReference type="Gene3D" id="3.40.190.290">
    <property type="match status" value="1"/>
</dbReference>
<organism evidence="6 7">
    <name type="scientific">Actinorhabdospora filicis</name>
    <dbReference type="NCBI Taxonomy" id="1785913"/>
    <lineage>
        <taxon>Bacteria</taxon>
        <taxon>Bacillati</taxon>
        <taxon>Actinomycetota</taxon>
        <taxon>Actinomycetes</taxon>
        <taxon>Micromonosporales</taxon>
        <taxon>Micromonosporaceae</taxon>
        <taxon>Actinorhabdospora</taxon>
    </lineage>
</organism>
<accession>A0A9W6SUB3</accession>
<dbReference type="GO" id="GO:0003700">
    <property type="term" value="F:DNA-binding transcription factor activity"/>
    <property type="evidence" value="ECO:0007669"/>
    <property type="project" value="InterPro"/>
</dbReference>
<evidence type="ECO:0000259" key="5">
    <source>
        <dbReference type="PROSITE" id="PS50931"/>
    </source>
</evidence>
<dbReference type="InterPro" id="IPR050950">
    <property type="entry name" value="HTH-type_LysR_regulators"/>
</dbReference>
<comment type="caution">
    <text evidence="6">The sequence shown here is derived from an EMBL/GenBank/DDBJ whole genome shotgun (WGS) entry which is preliminary data.</text>
</comment>
<dbReference type="SUPFAM" id="SSF53850">
    <property type="entry name" value="Periplasmic binding protein-like II"/>
    <property type="match status" value="1"/>
</dbReference>
<dbReference type="PRINTS" id="PR00039">
    <property type="entry name" value="HTHLYSR"/>
</dbReference>
<dbReference type="GO" id="GO:0005829">
    <property type="term" value="C:cytosol"/>
    <property type="evidence" value="ECO:0007669"/>
    <property type="project" value="TreeGrafter"/>
</dbReference>
<dbReference type="AlphaFoldDB" id="A0A9W6SUB3"/>
<dbReference type="PANTHER" id="PTHR30419:SF8">
    <property type="entry name" value="NITROGEN ASSIMILATION TRANSCRIPTIONAL ACTIVATOR-RELATED"/>
    <property type="match status" value="1"/>
</dbReference>
<dbReference type="Pfam" id="PF00126">
    <property type="entry name" value="HTH_1"/>
    <property type="match status" value="1"/>
</dbReference>
<feature type="domain" description="HTH lysR-type" evidence="5">
    <location>
        <begin position="1"/>
        <end position="58"/>
    </location>
</feature>
<evidence type="ECO:0000256" key="3">
    <source>
        <dbReference type="ARBA" id="ARBA00023125"/>
    </source>
</evidence>
<keyword evidence="4" id="KW-0804">Transcription</keyword>
<dbReference type="InterPro" id="IPR005119">
    <property type="entry name" value="LysR_subst-bd"/>
</dbReference>
<proteinExistence type="inferred from homology"/>
<keyword evidence="7" id="KW-1185">Reference proteome</keyword>
<sequence length="301" mass="32053">MELRHLRYFLAIVDEGGFTRAAEALHVAQPGVSTQIRQLEKELGHELFDRTSRTVALTPVGESVLPYARAALAAVDGLECAVQELTGLVRGRVRVGTIGLPRVLDVPTLLAAFHTEHPGIEIGLVEAGAEDVIGELHRGELDLAIAAVVGELPAGLAAEVILRQDVVAALRVEDPLARRKSVRLKELSGRPLIAMRRGTGVRRLVDEAHEAEGLGRPRVAFEGSDPLFLARLAALGLGVALIPESAAAYEKNLVTVPLATPVHGEVGVVWRAEGAVSPAARAFTAHARRFFAELGLASPRP</sequence>
<dbReference type="Proteomes" id="UP001165079">
    <property type="component" value="Unassembled WGS sequence"/>
</dbReference>
<dbReference type="PROSITE" id="PS50931">
    <property type="entry name" value="HTH_LYSR"/>
    <property type="match status" value="1"/>
</dbReference>
<dbReference type="Gene3D" id="1.10.10.10">
    <property type="entry name" value="Winged helix-like DNA-binding domain superfamily/Winged helix DNA-binding domain"/>
    <property type="match status" value="1"/>
</dbReference>
<reference evidence="6" key="1">
    <citation type="submission" date="2023-03" db="EMBL/GenBank/DDBJ databases">
        <title>Actinorhabdospora filicis NBRC 111898.</title>
        <authorList>
            <person name="Ichikawa N."/>
            <person name="Sato H."/>
            <person name="Tonouchi N."/>
        </authorList>
    </citation>
    <scope>NUCLEOTIDE SEQUENCE</scope>
    <source>
        <strain evidence="6">NBRC 111898</strain>
    </source>
</reference>
<dbReference type="PANTHER" id="PTHR30419">
    <property type="entry name" value="HTH-TYPE TRANSCRIPTIONAL REGULATOR YBHD"/>
    <property type="match status" value="1"/>
</dbReference>
<protein>
    <submittedName>
        <fullName evidence="6">LysR family transcriptional regulator</fullName>
    </submittedName>
</protein>
<dbReference type="EMBL" id="BSTX01000009">
    <property type="protein sequence ID" value="GLZ82080.1"/>
    <property type="molecule type" value="Genomic_DNA"/>
</dbReference>
<comment type="similarity">
    <text evidence="1">Belongs to the LysR transcriptional regulatory family.</text>
</comment>
<dbReference type="FunFam" id="1.10.10.10:FF:000001">
    <property type="entry name" value="LysR family transcriptional regulator"/>
    <property type="match status" value="1"/>
</dbReference>
<dbReference type="InterPro" id="IPR036388">
    <property type="entry name" value="WH-like_DNA-bd_sf"/>
</dbReference>
<keyword evidence="3" id="KW-0238">DNA-binding</keyword>
<dbReference type="InterPro" id="IPR000847">
    <property type="entry name" value="LysR_HTH_N"/>
</dbReference>
<evidence type="ECO:0000256" key="1">
    <source>
        <dbReference type="ARBA" id="ARBA00009437"/>
    </source>
</evidence>